<evidence type="ECO:0000313" key="3">
    <source>
        <dbReference type="Proteomes" id="UP000694844"/>
    </source>
</evidence>
<dbReference type="RefSeq" id="XP_022291156.1">
    <property type="nucleotide sequence ID" value="XM_022435448.1"/>
</dbReference>
<dbReference type="Gene3D" id="2.60.40.10">
    <property type="entry name" value="Immunoglobulins"/>
    <property type="match status" value="1"/>
</dbReference>
<organism evidence="3 6">
    <name type="scientific">Crassostrea virginica</name>
    <name type="common">Eastern oyster</name>
    <dbReference type="NCBI Taxonomy" id="6565"/>
    <lineage>
        <taxon>Eukaryota</taxon>
        <taxon>Metazoa</taxon>
        <taxon>Spiralia</taxon>
        <taxon>Lophotrochozoa</taxon>
        <taxon>Mollusca</taxon>
        <taxon>Bivalvia</taxon>
        <taxon>Autobranchia</taxon>
        <taxon>Pteriomorphia</taxon>
        <taxon>Ostreida</taxon>
        <taxon>Ostreoidea</taxon>
        <taxon>Ostreidae</taxon>
        <taxon>Crassostrea</taxon>
    </lineage>
</organism>
<feature type="domain" description="Fibronectin type-III" evidence="2">
    <location>
        <begin position="19"/>
        <end position="113"/>
    </location>
</feature>
<keyword evidence="3" id="KW-1185">Reference proteome</keyword>
<evidence type="ECO:0000259" key="2">
    <source>
        <dbReference type="PROSITE" id="PS50853"/>
    </source>
</evidence>
<evidence type="ECO:0000313" key="6">
    <source>
        <dbReference type="RefSeq" id="XP_022291157.1"/>
    </source>
</evidence>
<dbReference type="OrthoDB" id="6149586at2759"/>
<dbReference type="Proteomes" id="UP000694844">
    <property type="component" value="Chromosome 7"/>
</dbReference>
<reference evidence="4 5" key="1">
    <citation type="submission" date="2025-04" db="UniProtKB">
        <authorList>
            <consortium name="RefSeq"/>
        </authorList>
    </citation>
    <scope>IDENTIFICATION</scope>
    <source>
        <tissue evidence="4 5">Whole sample</tissue>
    </source>
</reference>
<evidence type="ECO:0000256" key="1">
    <source>
        <dbReference type="SAM" id="Coils"/>
    </source>
</evidence>
<dbReference type="RefSeq" id="XP_022291155.1">
    <property type="nucleotide sequence ID" value="XM_022435447.1"/>
</dbReference>
<dbReference type="InterPro" id="IPR013783">
    <property type="entry name" value="Ig-like_fold"/>
</dbReference>
<dbReference type="SUPFAM" id="SSF52540">
    <property type="entry name" value="P-loop containing nucleoside triphosphate hydrolases"/>
    <property type="match status" value="1"/>
</dbReference>
<dbReference type="RefSeq" id="XP_022291157.1">
    <property type="nucleotide sequence ID" value="XM_022435449.1"/>
</dbReference>
<evidence type="ECO:0000313" key="4">
    <source>
        <dbReference type="RefSeq" id="XP_022291155.1"/>
    </source>
</evidence>
<dbReference type="InterPro" id="IPR027417">
    <property type="entry name" value="P-loop_NTPase"/>
</dbReference>
<protein>
    <submittedName>
        <fullName evidence="4 5">Uncharacterized protein LOC111102627</fullName>
    </submittedName>
</protein>
<feature type="coiled-coil region" evidence="1">
    <location>
        <begin position="540"/>
        <end position="567"/>
    </location>
</feature>
<evidence type="ECO:0000313" key="5">
    <source>
        <dbReference type="RefSeq" id="XP_022291156.1"/>
    </source>
</evidence>
<name>A0A8B8AI11_CRAVI</name>
<dbReference type="KEGG" id="cvn:111102627"/>
<dbReference type="GeneID" id="111102627"/>
<dbReference type="InterPro" id="IPR036116">
    <property type="entry name" value="FN3_sf"/>
</dbReference>
<dbReference type="SMART" id="SM00060">
    <property type="entry name" value="FN3"/>
    <property type="match status" value="1"/>
</dbReference>
<proteinExistence type="predicted"/>
<dbReference type="Pfam" id="PF00041">
    <property type="entry name" value="fn3"/>
    <property type="match status" value="1"/>
</dbReference>
<accession>A0A8B8AI11</accession>
<gene>
    <name evidence="4 5 6" type="primary">LOC111102627</name>
</gene>
<dbReference type="CDD" id="cd00063">
    <property type="entry name" value="FN3"/>
    <property type="match status" value="1"/>
</dbReference>
<dbReference type="SUPFAM" id="SSF49265">
    <property type="entry name" value="Fibronectin type III"/>
    <property type="match status" value="1"/>
</dbReference>
<dbReference type="PANTHER" id="PTHR32046">
    <property type="entry name" value="G DOMAIN-CONTAINING PROTEIN"/>
    <property type="match status" value="1"/>
</dbReference>
<dbReference type="PANTHER" id="PTHR32046:SF14">
    <property type="match status" value="1"/>
</dbReference>
<dbReference type="InterPro" id="IPR003961">
    <property type="entry name" value="FN3_dom"/>
</dbReference>
<sequence length="621" mass="71251">MMTILFLFLEWNKSNRLRINGRPRVEKVTHNSLTVKWNRPTYPFPVPSHYDVYLRKASDSEPMDCIRNEDGTCTLTITNLPMKTEFVARVRACCETEQGPLGDESRVITTKNLAYKVKDESTERPHVLPSLLPVYDVPCYVERNEELKTCTVIIGKNYEEGLSQCGKSALIVSTPNAGKTTLLQGLLNYIMGVSDVDDFRLGFGPEIINSSEQCPDWVTIYRFLEYEGNRLDGPLTLIDIPMIEKACPRKEHIKNIHKQLKSVFKTEQQEVDSMCIITSANHSSLPNEQLDYILSIKYLFQSNLDIDICCFFTFAEADLPHDQNVLTMNEITINKSLFANLSAVFQATGASFNAIWKSNFQCFRDFLNHLDTCHPKTLRSSLEADVPATEKREKLKSKVADLQPEVTKGLGQLVENKTYVDTISKRKKDISSMGDISFTIEEIRQTQEQLKPGQHVTNCVQCFFTCHENCSIPDNEKKIDCAAMKDGYCTKCTGHCIWSAHKNMPYVFHYSCVEVTKSYKEMKTSYEKEKGKTLEFHEYLENLNKDIEDLLARLHDKVKRITECNNELQGLQHSPLAGSVSDTINEMVNAEKLKKEIGYEKRIEMFRELEKFSNFIRVRRN</sequence>
<keyword evidence="1" id="KW-0175">Coiled coil</keyword>
<dbReference type="AlphaFoldDB" id="A0A8B8AI11"/>
<dbReference type="PROSITE" id="PS50853">
    <property type="entry name" value="FN3"/>
    <property type="match status" value="1"/>
</dbReference>
<dbReference type="Gene3D" id="3.40.50.300">
    <property type="entry name" value="P-loop containing nucleotide triphosphate hydrolases"/>
    <property type="match status" value="1"/>
</dbReference>